<gene>
    <name evidence="3" type="ORF">DFJ43DRAFT_1070200</name>
</gene>
<comment type="caution">
    <text evidence="3">The sequence shown here is derived from an EMBL/GenBank/DDBJ whole genome shotgun (WGS) entry which is preliminary data.</text>
</comment>
<comment type="catalytic activity">
    <reaction evidence="1">
        <text>RNA(n) + a ribonucleoside 5'-triphosphate = RNA(n+1) + diphosphate</text>
        <dbReference type="Rhea" id="RHEA:21248"/>
        <dbReference type="Rhea" id="RHEA-COMP:14527"/>
        <dbReference type="Rhea" id="RHEA-COMP:17342"/>
        <dbReference type="ChEBI" id="CHEBI:33019"/>
        <dbReference type="ChEBI" id="CHEBI:61557"/>
        <dbReference type="ChEBI" id="CHEBI:140395"/>
        <dbReference type="EC" id="2.7.7.48"/>
    </reaction>
</comment>
<keyword evidence="1" id="KW-0808">Transferase</keyword>
<dbReference type="EC" id="2.7.7.48" evidence="1"/>
<keyword evidence="1" id="KW-0694">RNA-binding</keyword>
<dbReference type="Proteomes" id="UP001176059">
    <property type="component" value="Unassembled WGS sequence"/>
</dbReference>
<dbReference type="AlphaFoldDB" id="A0AA38JAH0"/>
<evidence type="ECO:0000313" key="3">
    <source>
        <dbReference type="EMBL" id="KAJ3732907.1"/>
    </source>
</evidence>
<keyword evidence="1" id="KW-0696">RNA-directed RNA polymerase</keyword>
<sequence length="65" mass="7409">MDLLRFSRTKMPAKLSEEVIKNLHHDGVPVSVFVELLHRRLQQVVDGLTAWEGPDAMIISRSLKV</sequence>
<dbReference type="GO" id="GO:0003723">
    <property type="term" value="F:RNA binding"/>
    <property type="evidence" value="ECO:0007669"/>
    <property type="project" value="UniProtKB-KW"/>
</dbReference>
<reference evidence="3" key="2">
    <citation type="journal article" date="2023" name="Proc. Natl. Acad. Sci. U.S.A.">
        <title>A global phylogenomic analysis of the shiitake genus Lentinula.</title>
        <authorList>
            <person name="Sierra-Patev S."/>
            <person name="Min B."/>
            <person name="Naranjo-Ortiz M."/>
            <person name="Looney B."/>
            <person name="Konkel Z."/>
            <person name="Slot J.C."/>
            <person name="Sakamoto Y."/>
            <person name="Steenwyk J.L."/>
            <person name="Rokas A."/>
            <person name="Carro J."/>
            <person name="Camarero S."/>
            <person name="Ferreira P."/>
            <person name="Molpeceres G."/>
            <person name="Ruiz-Duenas F.J."/>
            <person name="Serrano A."/>
            <person name="Henrissat B."/>
            <person name="Drula E."/>
            <person name="Hughes K.W."/>
            <person name="Mata J.L."/>
            <person name="Ishikawa N.K."/>
            <person name="Vargas-Isla R."/>
            <person name="Ushijima S."/>
            <person name="Smith C.A."/>
            <person name="Donoghue J."/>
            <person name="Ahrendt S."/>
            <person name="Andreopoulos W."/>
            <person name="He G."/>
            <person name="LaButti K."/>
            <person name="Lipzen A."/>
            <person name="Ng V."/>
            <person name="Riley R."/>
            <person name="Sandor L."/>
            <person name="Barry K."/>
            <person name="Martinez A.T."/>
            <person name="Xiao Y."/>
            <person name="Gibbons J.G."/>
            <person name="Terashima K."/>
            <person name="Grigoriev I.V."/>
            <person name="Hibbett D."/>
        </authorList>
    </citation>
    <scope>NUCLEOTIDE SEQUENCE</scope>
    <source>
        <strain evidence="3">ET3784</strain>
    </source>
</reference>
<feature type="domain" description="RDRP core" evidence="2">
    <location>
        <begin position="2"/>
        <end position="51"/>
    </location>
</feature>
<dbReference type="GO" id="GO:0003968">
    <property type="term" value="F:RNA-directed RNA polymerase activity"/>
    <property type="evidence" value="ECO:0007669"/>
    <property type="project" value="UniProtKB-KW"/>
</dbReference>
<evidence type="ECO:0000313" key="4">
    <source>
        <dbReference type="Proteomes" id="UP001176059"/>
    </source>
</evidence>
<proteinExistence type="inferred from homology"/>
<comment type="similarity">
    <text evidence="1">Belongs to the RdRP family.</text>
</comment>
<accession>A0AA38JAH0</accession>
<evidence type="ECO:0000259" key="2">
    <source>
        <dbReference type="Pfam" id="PF05183"/>
    </source>
</evidence>
<reference evidence="3" key="1">
    <citation type="submission" date="2022-08" db="EMBL/GenBank/DDBJ databases">
        <authorList>
            <consortium name="DOE Joint Genome Institute"/>
            <person name="Min B."/>
            <person name="Sierra-Patev S."/>
            <person name="Naranjo-Ortiz M."/>
            <person name="Looney B."/>
            <person name="Konkel Z."/>
            <person name="Slot J.C."/>
            <person name="Sakamoto Y."/>
            <person name="Steenwyk J.L."/>
            <person name="Rokas A."/>
            <person name="Carro J."/>
            <person name="Camarero S."/>
            <person name="Ferreira P."/>
            <person name="Molpeceres G."/>
            <person name="Ruiz-duenas F.J."/>
            <person name="Serrano A."/>
            <person name="Henrissat B."/>
            <person name="Drula E."/>
            <person name="Hughes K.W."/>
            <person name="Mata J.L."/>
            <person name="Ishikawa N.K."/>
            <person name="Vargas-Isla R."/>
            <person name="Ushijima S."/>
            <person name="Smith C.A."/>
            <person name="Ahrendt S."/>
            <person name="Andreopoulos W."/>
            <person name="He G."/>
            <person name="LaButti K."/>
            <person name="Lipzen A."/>
            <person name="Ng V."/>
            <person name="Riley R."/>
            <person name="Sandor L."/>
            <person name="Barry K."/>
            <person name="Martinez A.T."/>
            <person name="Xiao Y."/>
            <person name="Gibbons J.G."/>
            <person name="Terashima K."/>
            <person name="Hibbett D.S."/>
            <person name="Grigoriev I.V."/>
        </authorList>
    </citation>
    <scope>NUCLEOTIDE SEQUENCE</scope>
    <source>
        <strain evidence="3">ET3784</strain>
    </source>
</reference>
<dbReference type="InterPro" id="IPR057596">
    <property type="entry name" value="RDRP_core"/>
</dbReference>
<dbReference type="EMBL" id="JANVFO010000020">
    <property type="protein sequence ID" value="KAJ3732907.1"/>
    <property type="molecule type" value="Genomic_DNA"/>
</dbReference>
<organism evidence="3 4">
    <name type="scientific">Lentinula guzmanii</name>
    <dbReference type="NCBI Taxonomy" id="2804957"/>
    <lineage>
        <taxon>Eukaryota</taxon>
        <taxon>Fungi</taxon>
        <taxon>Dikarya</taxon>
        <taxon>Basidiomycota</taxon>
        <taxon>Agaricomycotina</taxon>
        <taxon>Agaricomycetes</taxon>
        <taxon>Agaricomycetidae</taxon>
        <taxon>Agaricales</taxon>
        <taxon>Marasmiineae</taxon>
        <taxon>Omphalotaceae</taxon>
        <taxon>Lentinula</taxon>
    </lineage>
</organism>
<evidence type="ECO:0000256" key="1">
    <source>
        <dbReference type="RuleBase" id="RU363098"/>
    </source>
</evidence>
<keyword evidence="4" id="KW-1185">Reference proteome</keyword>
<name>A0AA38JAH0_9AGAR</name>
<protein>
    <recommendedName>
        <fullName evidence="1">RNA-dependent RNA polymerase</fullName>
        <ecNumber evidence="1">2.7.7.48</ecNumber>
    </recommendedName>
</protein>
<dbReference type="Pfam" id="PF05183">
    <property type="entry name" value="RdRP"/>
    <property type="match status" value="1"/>
</dbReference>
<keyword evidence="1" id="KW-0548">Nucleotidyltransferase</keyword>